<evidence type="ECO:0000313" key="8">
    <source>
        <dbReference type="Proteomes" id="UP000612362"/>
    </source>
</evidence>
<comment type="subcellular location">
    <subcellularLocation>
        <location evidence="1">Cell membrane</location>
        <topology evidence="1">Multi-pass membrane protein</topology>
    </subcellularLocation>
</comment>
<sequence length="434" mass="47491">MTTDVGTQPWYKQLSGTQGRAFWAAWLGYALDGFDFVLITYALTNIAKDFQLTLVEASTLISAAFITRWLGGAVVGSIADKVGRKKAMIIGIWLYAVGTFLCGFSWNYWSLFAFRLIVGLGMAGEYSASATYVLESWPKHLRNRASAFLLSGYTVGSIIVSLIYPYIITHFSWRALFYLGIIPVFLTIYMRANLPESTDWNNAQKAGKNSEGVSFFRLLTPRWLPVFLVMTFFIFSAFMLSWPIQSLMPTYLKSIGYDPNGVGQVMFIANFGYLLGTIFSGFLGDWVGTRNSYIYMWLISLLLIIPVFIIGKSSILLLGILACLLQFTSSGISGLHPKYLAEHFAVDIRGVGVGVSYNVGALGGALAPIIGTLLAQNTSMGISLATLTFGWTLIAVLIVALNLGQRVSHQANEVAAEFNSENPAEGSDTAEIAG</sequence>
<dbReference type="InterPro" id="IPR036259">
    <property type="entry name" value="MFS_trans_sf"/>
</dbReference>
<dbReference type="PANTHER" id="PTHR23508">
    <property type="entry name" value="CARBOXYLIC ACID TRANSPORTER PROTEIN HOMOLOG"/>
    <property type="match status" value="1"/>
</dbReference>
<protein>
    <submittedName>
        <fullName evidence="7">Putative metabolite transport protein YjhB</fullName>
    </submittedName>
</protein>
<dbReference type="RefSeq" id="WP_220192170.1">
    <property type="nucleotide sequence ID" value="NZ_BNJF01000001.1"/>
</dbReference>
<dbReference type="InterPro" id="IPR011701">
    <property type="entry name" value="MFS"/>
</dbReference>
<reference evidence="7" key="1">
    <citation type="submission" date="2020-10" db="EMBL/GenBank/DDBJ databases">
        <title>Taxonomic study of unclassified bacteria belonging to the class Ktedonobacteria.</title>
        <authorList>
            <person name="Yabe S."/>
            <person name="Wang C.M."/>
            <person name="Zheng Y."/>
            <person name="Sakai Y."/>
            <person name="Cavaletti L."/>
            <person name="Monciardini P."/>
            <person name="Donadio S."/>
        </authorList>
    </citation>
    <scope>NUCLEOTIDE SEQUENCE</scope>
    <source>
        <strain evidence="7">SOSP1-1</strain>
    </source>
</reference>
<keyword evidence="4 5" id="KW-0472">Membrane</keyword>
<keyword evidence="3 5" id="KW-1133">Transmembrane helix</keyword>
<feature type="transmembrane region" description="Helical" evidence="5">
    <location>
        <begin position="223"/>
        <end position="244"/>
    </location>
</feature>
<evidence type="ECO:0000313" key="7">
    <source>
        <dbReference type="EMBL" id="GHO42651.1"/>
    </source>
</evidence>
<dbReference type="PROSITE" id="PS50850">
    <property type="entry name" value="MFS"/>
    <property type="match status" value="1"/>
</dbReference>
<feature type="transmembrane region" description="Helical" evidence="5">
    <location>
        <begin position="146"/>
        <end position="167"/>
    </location>
</feature>
<dbReference type="CDD" id="cd17316">
    <property type="entry name" value="MFS_SV2_like"/>
    <property type="match status" value="1"/>
</dbReference>
<dbReference type="EMBL" id="BNJF01000001">
    <property type="protein sequence ID" value="GHO42651.1"/>
    <property type="molecule type" value="Genomic_DNA"/>
</dbReference>
<evidence type="ECO:0000256" key="4">
    <source>
        <dbReference type="ARBA" id="ARBA00023136"/>
    </source>
</evidence>
<feature type="transmembrane region" description="Helical" evidence="5">
    <location>
        <begin position="381"/>
        <end position="403"/>
    </location>
</feature>
<keyword evidence="2 5" id="KW-0812">Transmembrane</keyword>
<keyword evidence="8" id="KW-1185">Reference proteome</keyword>
<feature type="transmembrane region" description="Helical" evidence="5">
    <location>
        <begin position="173"/>
        <end position="190"/>
    </location>
</feature>
<dbReference type="PANTHER" id="PTHR23508:SF3">
    <property type="entry name" value="SIALIC ACID TRANSPORTER NANT"/>
    <property type="match status" value="1"/>
</dbReference>
<feature type="transmembrane region" description="Helical" evidence="5">
    <location>
        <begin position="50"/>
        <end position="75"/>
    </location>
</feature>
<comment type="caution">
    <text evidence="7">The sequence shown here is derived from an EMBL/GenBank/DDBJ whole genome shotgun (WGS) entry which is preliminary data.</text>
</comment>
<dbReference type="Proteomes" id="UP000612362">
    <property type="component" value="Unassembled WGS sequence"/>
</dbReference>
<evidence type="ECO:0000259" key="6">
    <source>
        <dbReference type="PROSITE" id="PS50850"/>
    </source>
</evidence>
<accession>A0A8J3HSW6</accession>
<feature type="transmembrane region" description="Helical" evidence="5">
    <location>
        <begin position="264"/>
        <end position="286"/>
    </location>
</feature>
<organism evidence="7 8">
    <name type="scientific">Ktedonospora formicarum</name>
    <dbReference type="NCBI Taxonomy" id="2778364"/>
    <lineage>
        <taxon>Bacteria</taxon>
        <taxon>Bacillati</taxon>
        <taxon>Chloroflexota</taxon>
        <taxon>Ktedonobacteria</taxon>
        <taxon>Ktedonobacterales</taxon>
        <taxon>Ktedonobacteraceae</taxon>
        <taxon>Ktedonospora</taxon>
    </lineage>
</organism>
<evidence type="ECO:0000256" key="3">
    <source>
        <dbReference type="ARBA" id="ARBA00022989"/>
    </source>
</evidence>
<evidence type="ECO:0000256" key="5">
    <source>
        <dbReference type="SAM" id="Phobius"/>
    </source>
</evidence>
<feature type="domain" description="Major facilitator superfamily (MFS) profile" evidence="6">
    <location>
        <begin position="21"/>
        <end position="408"/>
    </location>
</feature>
<dbReference type="GO" id="GO:0005886">
    <property type="term" value="C:plasma membrane"/>
    <property type="evidence" value="ECO:0007669"/>
    <property type="project" value="UniProtKB-SubCell"/>
</dbReference>
<evidence type="ECO:0000256" key="2">
    <source>
        <dbReference type="ARBA" id="ARBA00022692"/>
    </source>
</evidence>
<gene>
    <name evidence="7" type="primary">yjhB</name>
    <name evidence="7" type="ORF">KSX_08140</name>
</gene>
<dbReference type="Pfam" id="PF07690">
    <property type="entry name" value="MFS_1"/>
    <property type="match status" value="1"/>
</dbReference>
<feature type="transmembrane region" description="Helical" evidence="5">
    <location>
        <begin position="21"/>
        <end position="44"/>
    </location>
</feature>
<dbReference type="GO" id="GO:0046943">
    <property type="term" value="F:carboxylic acid transmembrane transporter activity"/>
    <property type="evidence" value="ECO:0007669"/>
    <property type="project" value="TreeGrafter"/>
</dbReference>
<dbReference type="InterPro" id="IPR020846">
    <property type="entry name" value="MFS_dom"/>
</dbReference>
<feature type="transmembrane region" description="Helical" evidence="5">
    <location>
        <begin position="87"/>
        <end position="106"/>
    </location>
</feature>
<feature type="transmembrane region" description="Helical" evidence="5">
    <location>
        <begin position="112"/>
        <end position="134"/>
    </location>
</feature>
<name>A0A8J3HSW6_9CHLR</name>
<feature type="transmembrane region" description="Helical" evidence="5">
    <location>
        <begin position="355"/>
        <end position="375"/>
    </location>
</feature>
<dbReference type="Gene3D" id="1.20.1250.20">
    <property type="entry name" value="MFS general substrate transporter like domains"/>
    <property type="match status" value="1"/>
</dbReference>
<evidence type="ECO:0000256" key="1">
    <source>
        <dbReference type="ARBA" id="ARBA00004651"/>
    </source>
</evidence>
<feature type="transmembrane region" description="Helical" evidence="5">
    <location>
        <begin position="293"/>
        <end position="310"/>
    </location>
</feature>
<feature type="transmembrane region" description="Helical" evidence="5">
    <location>
        <begin position="316"/>
        <end position="335"/>
    </location>
</feature>
<dbReference type="SUPFAM" id="SSF103473">
    <property type="entry name" value="MFS general substrate transporter"/>
    <property type="match status" value="1"/>
</dbReference>
<proteinExistence type="predicted"/>
<dbReference type="AlphaFoldDB" id="A0A8J3HSW6"/>